<feature type="domain" description="Peptidase M13 N-terminal" evidence="10">
    <location>
        <begin position="45"/>
        <end position="418"/>
    </location>
</feature>
<organism evidence="11 12">
    <name type="scientific">Sphingomonas morindae</name>
    <dbReference type="NCBI Taxonomy" id="1541170"/>
    <lineage>
        <taxon>Bacteria</taxon>
        <taxon>Pseudomonadati</taxon>
        <taxon>Pseudomonadota</taxon>
        <taxon>Alphaproteobacteria</taxon>
        <taxon>Sphingomonadales</taxon>
        <taxon>Sphingomonadaceae</taxon>
        <taxon>Sphingomonas</taxon>
    </lineage>
</organism>
<accession>A0ABY4X9Z4</accession>
<evidence type="ECO:0000313" key="11">
    <source>
        <dbReference type="EMBL" id="USI73749.1"/>
    </source>
</evidence>
<evidence type="ECO:0000256" key="7">
    <source>
        <dbReference type="ARBA" id="ARBA00023049"/>
    </source>
</evidence>
<feature type="signal peptide" evidence="8">
    <location>
        <begin position="1"/>
        <end position="21"/>
    </location>
</feature>
<keyword evidence="6" id="KW-0862">Zinc</keyword>
<dbReference type="InterPro" id="IPR018497">
    <property type="entry name" value="Peptidase_M13_C"/>
</dbReference>
<dbReference type="EMBL" id="CP084930">
    <property type="protein sequence ID" value="USI73749.1"/>
    <property type="molecule type" value="Genomic_DNA"/>
</dbReference>
<evidence type="ECO:0000256" key="4">
    <source>
        <dbReference type="ARBA" id="ARBA00022723"/>
    </source>
</evidence>
<dbReference type="PROSITE" id="PS51885">
    <property type="entry name" value="NEPRILYSIN"/>
    <property type="match status" value="1"/>
</dbReference>
<dbReference type="InterPro" id="IPR024079">
    <property type="entry name" value="MetalloPept_cat_dom_sf"/>
</dbReference>
<keyword evidence="12" id="KW-1185">Reference proteome</keyword>
<feature type="chain" id="PRO_5045346438" evidence="8">
    <location>
        <begin position="22"/>
        <end position="674"/>
    </location>
</feature>
<evidence type="ECO:0000313" key="12">
    <source>
        <dbReference type="Proteomes" id="UP001056937"/>
    </source>
</evidence>
<dbReference type="InterPro" id="IPR042089">
    <property type="entry name" value="Peptidase_M13_dom_2"/>
</dbReference>
<dbReference type="Proteomes" id="UP001056937">
    <property type="component" value="Chromosome 1"/>
</dbReference>
<comment type="similarity">
    <text evidence="2">Belongs to the peptidase M13 family.</text>
</comment>
<dbReference type="Gene3D" id="3.40.390.10">
    <property type="entry name" value="Collagenase (Catalytic Domain)"/>
    <property type="match status" value="1"/>
</dbReference>
<keyword evidence="5" id="KW-0378">Hydrolase</keyword>
<protein>
    <submittedName>
        <fullName evidence="11">M13 family metallopeptidase</fullName>
    </submittedName>
</protein>
<dbReference type="InterPro" id="IPR000718">
    <property type="entry name" value="Peptidase_M13"/>
</dbReference>
<evidence type="ECO:0000256" key="1">
    <source>
        <dbReference type="ARBA" id="ARBA00001947"/>
    </source>
</evidence>
<keyword evidence="7" id="KW-0482">Metalloprotease</keyword>
<comment type="cofactor">
    <cofactor evidence="1">
        <name>Zn(2+)</name>
        <dbReference type="ChEBI" id="CHEBI:29105"/>
    </cofactor>
</comment>
<name>A0ABY4X9Z4_9SPHN</name>
<feature type="domain" description="Peptidase M13 C-terminal" evidence="9">
    <location>
        <begin position="470"/>
        <end position="671"/>
    </location>
</feature>
<sequence length="674" mass="74388">MSSRFAIAILLSSALAGGALAAPAAHPRYGSWGVDYATMDKSVKPGDDFYRYANGTWLKTVRIAPDRSSAGYSNDLVDEAEIAVRQLVEQAMRDPGASPAARQVGDFYAAWMDEAGIEARGLAPAQPSLARIAAIADRGQLVRLMAEPSFAAPVQIGIQPDDADPTRYTVVAEQGGLGLPGRDYYLLKGAKYDQIRAAYIAYLTRLARLAGLSDPAGKAQAMLALETRLATDQWTPERQRDATATYNPMTRAQLAALAPQFDWAGTLDHIGLAAMPTVVVREPSAVAAAGQRLADVPLDQWKTYLTLHFLSDHAAYLPKAFDDAHFDFYSRTLNDVPTPPARWKRGVRLVNARLGEAVGRLYVEKYWSAETERQMAELIADLRAAYGEKIRGAAWMDAPTRREALAKLASFEPRIGHPAHYIDYGPMTVRRDDVLGDVLAADQFDWALQRSRLGKPVDRSLWYMTPQEVNAYYDPTMNQITFPAAILQPPFFDAAADPAVNYGESGATIGHEMGHGFDDQGRHYDAAGRLRDWWTPASAQRYTAHATLLARQFDQYEPIPGVHIKGDLTLGENLGDLGGLEAAYTAWRRYVARHGDRVIDGYSGDQRFFLAYAQSWQGKSREGALRSQLLSDPHSPEEYRVNGIVRNFTPWYAAFAVKPGDRLYLAPAARVTVW</sequence>
<evidence type="ECO:0000256" key="5">
    <source>
        <dbReference type="ARBA" id="ARBA00022801"/>
    </source>
</evidence>
<evidence type="ECO:0000256" key="8">
    <source>
        <dbReference type="SAM" id="SignalP"/>
    </source>
</evidence>
<keyword evidence="4" id="KW-0479">Metal-binding</keyword>
<dbReference type="InterPro" id="IPR008753">
    <property type="entry name" value="Peptidase_M13_N"/>
</dbReference>
<evidence type="ECO:0000259" key="9">
    <source>
        <dbReference type="Pfam" id="PF01431"/>
    </source>
</evidence>
<dbReference type="Pfam" id="PF05649">
    <property type="entry name" value="Peptidase_M13_N"/>
    <property type="match status" value="1"/>
</dbReference>
<dbReference type="SUPFAM" id="SSF55486">
    <property type="entry name" value="Metalloproteases ('zincins'), catalytic domain"/>
    <property type="match status" value="1"/>
</dbReference>
<dbReference type="Gene3D" id="1.10.1380.10">
    <property type="entry name" value="Neutral endopeptidase , domain2"/>
    <property type="match status" value="1"/>
</dbReference>
<evidence type="ECO:0000259" key="10">
    <source>
        <dbReference type="Pfam" id="PF05649"/>
    </source>
</evidence>
<dbReference type="PRINTS" id="PR00786">
    <property type="entry name" value="NEPRILYSIN"/>
</dbReference>
<dbReference type="PANTHER" id="PTHR11733:SF167">
    <property type="entry name" value="FI17812P1-RELATED"/>
    <property type="match status" value="1"/>
</dbReference>
<reference evidence="11" key="1">
    <citation type="journal article" date="2022" name="Toxins">
        <title>Genomic Analysis of Sphingopyxis sp. USTB-05 for Biodegrading Cyanobacterial Hepatotoxins.</title>
        <authorList>
            <person name="Liu C."/>
            <person name="Xu Q."/>
            <person name="Zhao Z."/>
            <person name="Zhang H."/>
            <person name="Liu X."/>
            <person name="Yin C."/>
            <person name="Liu Y."/>
            <person name="Yan H."/>
        </authorList>
    </citation>
    <scope>NUCLEOTIDE SEQUENCE</scope>
    <source>
        <strain evidence="11">NBD5</strain>
    </source>
</reference>
<keyword evidence="3" id="KW-0645">Protease</keyword>
<dbReference type="CDD" id="cd08662">
    <property type="entry name" value="M13"/>
    <property type="match status" value="1"/>
</dbReference>
<evidence type="ECO:0000256" key="2">
    <source>
        <dbReference type="ARBA" id="ARBA00007357"/>
    </source>
</evidence>
<keyword evidence="8" id="KW-0732">Signal</keyword>
<dbReference type="Pfam" id="PF01431">
    <property type="entry name" value="Peptidase_M13"/>
    <property type="match status" value="1"/>
</dbReference>
<evidence type="ECO:0000256" key="3">
    <source>
        <dbReference type="ARBA" id="ARBA00022670"/>
    </source>
</evidence>
<gene>
    <name evidence="11" type="ORF">LHA26_04570</name>
</gene>
<dbReference type="PANTHER" id="PTHR11733">
    <property type="entry name" value="ZINC METALLOPROTEASE FAMILY M13 NEPRILYSIN-RELATED"/>
    <property type="match status" value="1"/>
</dbReference>
<evidence type="ECO:0000256" key="6">
    <source>
        <dbReference type="ARBA" id="ARBA00022833"/>
    </source>
</evidence>
<dbReference type="RefSeq" id="WP_252167555.1">
    <property type="nucleotide sequence ID" value="NZ_CP084930.1"/>
</dbReference>
<proteinExistence type="inferred from homology"/>